<dbReference type="AlphaFoldDB" id="A0A9X9MP14"/>
<accession>A0A9X9MP14</accession>
<name>A0A9X9MP14_BLUGR</name>
<evidence type="ECO:0000313" key="5">
    <source>
        <dbReference type="Proteomes" id="UP000324639"/>
    </source>
</evidence>
<dbReference type="InterPro" id="IPR016191">
    <property type="entry name" value="Ribonuclease/ribotoxin"/>
</dbReference>
<dbReference type="SUPFAM" id="SSF53933">
    <property type="entry name" value="Microbial ribonucleases"/>
    <property type="match status" value="1"/>
</dbReference>
<dbReference type="GO" id="GO:0003723">
    <property type="term" value="F:RNA binding"/>
    <property type="evidence" value="ECO:0007669"/>
    <property type="project" value="InterPro"/>
</dbReference>
<feature type="signal peptide" evidence="3">
    <location>
        <begin position="1"/>
        <end position="20"/>
    </location>
</feature>
<organism evidence="4 5">
    <name type="scientific">Blumeria graminis f. sp. tritici</name>
    <dbReference type="NCBI Taxonomy" id="62690"/>
    <lineage>
        <taxon>Eukaryota</taxon>
        <taxon>Fungi</taxon>
        <taxon>Dikarya</taxon>
        <taxon>Ascomycota</taxon>
        <taxon>Pezizomycotina</taxon>
        <taxon>Leotiomycetes</taxon>
        <taxon>Erysiphales</taxon>
        <taxon>Erysiphaceae</taxon>
        <taxon>Blumeria</taxon>
    </lineage>
</organism>
<keyword evidence="2" id="KW-0378">Hydrolase</keyword>
<gene>
    <name evidence="4" type="ORF">BGT96224V316_LOCUS7817</name>
</gene>
<dbReference type="EMBL" id="LR026993">
    <property type="protein sequence ID" value="VDB94675.1"/>
    <property type="molecule type" value="Genomic_DNA"/>
</dbReference>
<keyword evidence="1" id="KW-0540">Nuclease</keyword>
<feature type="chain" id="PRO_5040991358" evidence="3">
    <location>
        <begin position="21"/>
        <end position="243"/>
    </location>
</feature>
<reference evidence="4 5" key="1">
    <citation type="submission" date="2018-08" db="EMBL/GenBank/DDBJ databases">
        <authorList>
            <person name="Muller C M."/>
        </authorList>
    </citation>
    <scope>NUCLEOTIDE SEQUENCE [LARGE SCALE GENOMIC DNA]</scope>
</reference>
<dbReference type="GO" id="GO:0004540">
    <property type="term" value="F:RNA nuclease activity"/>
    <property type="evidence" value="ECO:0007669"/>
    <property type="project" value="InterPro"/>
</dbReference>
<sequence>MWIKFCISLFITGLIHQVKCIDTPYSDMYLPDRTNGFLCETEFLSIEYARQEKYEAMESFFYERRFQTFPKLFEDTHLFNVKTDILLSWPVKPSGKIYIKGNPGKFRIIINIRGQIMGMVVIVHDDDKNKVSFEKCKPVRSSVAEEDFTSSLLDEYWSLAYPTNGFRCGSKYFPLSMVKSGNDPNSDYYFKNALAAKSRRAYFGKYSGDQFIGSDLRTYPLHHSSTSEQICGAHMVDFVLFLT</sequence>
<evidence type="ECO:0000313" key="4">
    <source>
        <dbReference type="EMBL" id="VDB94675.1"/>
    </source>
</evidence>
<evidence type="ECO:0000256" key="3">
    <source>
        <dbReference type="SAM" id="SignalP"/>
    </source>
</evidence>
<dbReference type="Gene3D" id="3.10.450.30">
    <property type="entry name" value="Microbial ribonucleases"/>
    <property type="match status" value="1"/>
</dbReference>
<evidence type="ECO:0000256" key="2">
    <source>
        <dbReference type="ARBA" id="ARBA00022801"/>
    </source>
</evidence>
<dbReference type="Proteomes" id="UP000324639">
    <property type="component" value="Chromosome Bgt_-10"/>
</dbReference>
<keyword evidence="5" id="KW-1185">Reference proteome</keyword>
<keyword evidence="3" id="KW-0732">Signal</keyword>
<proteinExistence type="predicted"/>
<dbReference type="GO" id="GO:0016787">
    <property type="term" value="F:hydrolase activity"/>
    <property type="evidence" value="ECO:0007669"/>
    <property type="project" value="UniProtKB-KW"/>
</dbReference>
<evidence type="ECO:0000256" key="1">
    <source>
        <dbReference type="ARBA" id="ARBA00022722"/>
    </source>
</evidence>
<protein>
    <submittedName>
        <fullName evidence="4">Bgt-51636</fullName>
    </submittedName>
</protein>